<evidence type="ECO:0000313" key="10">
    <source>
        <dbReference type="EMBL" id="OHA22253.1"/>
    </source>
</evidence>
<dbReference type="PROSITE" id="PS50889">
    <property type="entry name" value="S4"/>
    <property type="match status" value="1"/>
</dbReference>
<dbReference type="InterPro" id="IPR002942">
    <property type="entry name" value="S4_RNA-bd"/>
</dbReference>
<keyword evidence="3 7" id="KW-0694">RNA-binding</keyword>
<dbReference type="CDD" id="cd00165">
    <property type="entry name" value="S4"/>
    <property type="match status" value="1"/>
</dbReference>
<dbReference type="SUPFAM" id="SSF55174">
    <property type="entry name" value="Alpha-L RNA-binding motif"/>
    <property type="match status" value="1"/>
</dbReference>
<evidence type="ECO:0000256" key="5">
    <source>
        <dbReference type="ARBA" id="ARBA00023274"/>
    </source>
</evidence>
<dbReference type="Pfam" id="PF00163">
    <property type="entry name" value="Ribosomal_S4"/>
    <property type="match status" value="1"/>
</dbReference>
<dbReference type="NCBIfam" id="NF003717">
    <property type="entry name" value="PRK05327.1"/>
    <property type="match status" value="1"/>
</dbReference>
<evidence type="ECO:0000256" key="6">
    <source>
        <dbReference type="ARBA" id="ARBA00035254"/>
    </source>
</evidence>
<comment type="similarity">
    <text evidence="1 7">Belongs to the universal ribosomal protein uS4 family.</text>
</comment>
<dbReference type="InterPro" id="IPR022801">
    <property type="entry name" value="Ribosomal_uS4"/>
</dbReference>
<dbReference type="SMART" id="SM01390">
    <property type="entry name" value="Ribosomal_S4"/>
    <property type="match status" value="1"/>
</dbReference>
<gene>
    <name evidence="7" type="primary">rpsD</name>
    <name evidence="10" type="ORF">A3C72_04125</name>
</gene>
<protein>
    <recommendedName>
        <fullName evidence="6 7">Small ribosomal subunit protein uS4</fullName>
    </recommendedName>
</protein>
<evidence type="ECO:0000259" key="8">
    <source>
        <dbReference type="SMART" id="SM00363"/>
    </source>
</evidence>
<evidence type="ECO:0000256" key="4">
    <source>
        <dbReference type="ARBA" id="ARBA00022980"/>
    </source>
</evidence>
<evidence type="ECO:0000256" key="3">
    <source>
        <dbReference type="ARBA" id="ARBA00022884"/>
    </source>
</evidence>
<comment type="function">
    <text evidence="7">With S5 and S12 plays an important role in translational accuracy.</text>
</comment>
<dbReference type="FunFam" id="3.10.290.10:FF:000001">
    <property type="entry name" value="30S ribosomal protein S4"/>
    <property type="match status" value="1"/>
</dbReference>
<dbReference type="GO" id="GO:0006412">
    <property type="term" value="P:translation"/>
    <property type="evidence" value="ECO:0007669"/>
    <property type="project" value="UniProtKB-UniRule"/>
</dbReference>
<dbReference type="PANTHER" id="PTHR11831">
    <property type="entry name" value="30S 40S RIBOSOMAL PROTEIN"/>
    <property type="match status" value="1"/>
</dbReference>
<keyword evidence="2 7" id="KW-0699">rRNA-binding</keyword>
<evidence type="ECO:0000256" key="1">
    <source>
        <dbReference type="ARBA" id="ARBA00007465"/>
    </source>
</evidence>
<dbReference type="PANTHER" id="PTHR11831:SF4">
    <property type="entry name" value="SMALL RIBOSOMAL SUBUNIT PROTEIN US4M"/>
    <property type="match status" value="1"/>
</dbReference>
<dbReference type="AlphaFoldDB" id="A0A1G2MEJ7"/>
<feature type="domain" description="Small ribosomal subunit protein uS4 N-terminal" evidence="9">
    <location>
        <begin position="1"/>
        <end position="89"/>
    </location>
</feature>
<dbReference type="GO" id="GO:0019843">
    <property type="term" value="F:rRNA binding"/>
    <property type="evidence" value="ECO:0007669"/>
    <property type="project" value="UniProtKB-UniRule"/>
</dbReference>
<organism evidence="10 11">
    <name type="scientific">Candidatus Taylorbacteria bacterium RIFCSPHIGHO2_02_FULL_43_32b</name>
    <dbReference type="NCBI Taxonomy" id="1802306"/>
    <lineage>
        <taxon>Bacteria</taxon>
        <taxon>Candidatus Tayloriibacteriota</taxon>
    </lineage>
</organism>
<dbReference type="GO" id="GO:0003735">
    <property type="term" value="F:structural constituent of ribosome"/>
    <property type="evidence" value="ECO:0007669"/>
    <property type="project" value="InterPro"/>
</dbReference>
<accession>A0A1G2MEJ7</accession>
<dbReference type="InterPro" id="IPR005709">
    <property type="entry name" value="Ribosomal_uS4_bac-type"/>
</dbReference>
<dbReference type="EMBL" id="MHRK01000056">
    <property type="protein sequence ID" value="OHA22253.1"/>
    <property type="molecule type" value="Genomic_DNA"/>
</dbReference>
<dbReference type="SMART" id="SM00363">
    <property type="entry name" value="S4"/>
    <property type="match status" value="1"/>
</dbReference>
<dbReference type="GO" id="GO:0042274">
    <property type="term" value="P:ribosomal small subunit biogenesis"/>
    <property type="evidence" value="ECO:0007669"/>
    <property type="project" value="TreeGrafter"/>
</dbReference>
<feature type="domain" description="RNA-binding S4" evidence="8">
    <location>
        <begin position="90"/>
        <end position="154"/>
    </location>
</feature>
<comment type="function">
    <text evidence="7">One of the primary rRNA binding proteins, it binds directly to 16S rRNA where it nucleates assembly of the body of the 30S subunit.</text>
</comment>
<dbReference type="Proteomes" id="UP000177130">
    <property type="component" value="Unassembled WGS sequence"/>
</dbReference>
<evidence type="ECO:0000256" key="2">
    <source>
        <dbReference type="ARBA" id="ARBA00022730"/>
    </source>
</evidence>
<dbReference type="InterPro" id="IPR001912">
    <property type="entry name" value="Ribosomal_uS4_N"/>
</dbReference>
<keyword evidence="5 7" id="KW-0687">Ribonucleoprotein</keyword>
<evidence type="ECO:0000256" key="7">
    <source>
        <dbReference type="HAMAP-Rule" id="MF_01306"/>
    </source>
</evidence>
<dbReference type="Gene3D" id="3.10.290.10">
    <property type="entry name" value="RNA-binding S4 domain"/>
    <property type="match status" value="1"/>
</dbReference>
<dbReference type="Gene3D" id="1.10.1050.10">
    <property type="entry name" value="Ribosomal Protein S4 Delta 41, Chain A, domain 1"/>
    <property type="match status" value="1"/>
</dbReference>
<evidence type="ECO:0000313" key="11">
    <source>
        <dbReference type="Proteomes" id="UP000177130"/>
    </source>
</evidence>
<comment type="subunit">
    <text evidence="7">Part of the 30S ribosomal subunit. Contacts protein S5. The interaction surface between S4 and S5 is involved in control of translational fidelity.</text>
</comment>
<proteinExistence type="inferred from homology"/>
<dbReference type="Pfam" id="PF01479">
    <property type="entry name" value="S4"/>
    <property type="match status" value="1"/>
</dbReference>
<dbReference type="HAMAP" id="MF_01306_B">
    <property type="entry name" value="Ribosomal_uS4_B"/>
    <property type="match status" value="1"/>
</dbReference>
<name>A0A1G2MEJ7_9BACT</name>
<evidence type="ECO:0000259" key="9">
    <source>
        <dbReference type="SMART" id="SM01390"/>
    </source>
</evidence>
<keyword evidence="4 7" id="KW-0689">Ribosomal protein</keyword>
<dbReference type="STRING" id="1802306.A3C72_04125"/>
<comment type="caution">
    <text evidence="10">The sequence shown here is derived from an EMBL/GenBank/DDBJ whole genome shotgun (WGS) entry which is preliminary data.</text>
</comment>
<sequence length="200" mass="22584">MQIKAKYKIARRLGPAVFEKTQTQKFAARASRKKEKYNRGATDFGKALIEKQKARYTYIIGEKQFKKYAENANAEKVKKPEDSLYQAVEMRLDNVVARLGIATTRLAARQIVNHGHISVNGRRVSIPSAHVVVGDVVSVVSRSRGSKLFADVAERAKEFKVPEWLFFDPSKLEGKVISIPKLVPTELSFDIAGILDFYKR</sequence>
<reference evidence="10 11" key="1">
    <citation type="journal article" date="2016" name="Nat. Commun.">
        <title>Thousands of microbial genomes shed light on interconnected biogeochemical processes in an aquifer system.</title>
        <authorList>
            <person name="Anantharaman K."/>
            <person name="Brown C.T."/>
            <person name="Hug L.A."/>
            <person name="Sharon I."/>
            <person name="Castelle C.J."/>
            <person name="Probst A.J."/>
            <person name="Thomas B.C."/>
            <person name="Singh A."/>
            <person name="Wilkins M.J."/>
            <person name="Karaoz U."/>
            <person name="Brodie E.L."/>
            <person name="Williams K.H."/>
            <person name="Hubbard S.S."/>
            <person name="Banfield J.F."/>
        </authorList>
    </citation>
    <scope>NUCLEOTIDE SEQUENCE [LARGE SCALE GENOMIC DNA]</scope>
</reference>
<dbReference type="InterPro" id="IPR036986">
    <property type="entry name" value="S4_RNA-bd_sf"/>
</dbReference>
<dbReference type="GO" id="GO:0015935">
    <property type="term" value="C:small ribosomal subunit"/>
    <property type="evidence" value="ECO:0007669"/>
    <property type="project" value="InterPro"/>
</dbReference>